<sequence length="69" mass="7982">MQGFVVVIHVVLFWATEHLAQARVPRLSEKSCEFVLFLLDSPPKRETLVLGEERSRPSEKNSLKREYAL</sequence>
<evidence type="ECO:0000256" key="1">
    <source>
        <dbReference type="SAM" id="MobiDB-lite"/>
    </source>
</evidence>
<reference evidence="3 4" key="1">
    <citation type="submission" date="2019-04" db="EMBL/GenBank/DDBJ databases">
        <title>An improved genome assembly and genetic linkage map for asparagus bean, Vigna unguiculata ssp. sesquipedialis.</title>
        <authorList>
            <person name="Xia Q."/>
            <person name="Zhang R."/>
            <person name="Dong Y."/>
        </authorList>
    </citation>
    <scope>NUCLEOTIDE SEQUENCE [LARGE SCALE GENOMIC DNA]</scope>
    <source>
        <tissue evidence="3">Leaf</tissue>
    </source>
</reference>
<protein>
    <recommendedName>
        <fullName evidence="5">Secreted protein</fullName>
    </recommendedName>
</protein>
<feature type="region of interest" description="Disordered" evidence="1">
    <location>
        <begin position="49"/>
        <end position="69"/>
    </location>
</feature>
<evidence type="ECO:0000313" key="3">
    <source>
        <dbReference type="EMBL" id="QCE06508.1"/>
    </source>
</evidence>
<feature type="chain" id="PRO_5020021733" description="Secreted protein" evidence="2">
    <location>
        <begin position="23"/>
        <end position="69"/>
    </location>
</feature>
<evidence type="ECO:0008006" key="5">
    <source>
        <dbReference type="Google" id="ProtNLM"/>
    </source>
</evidence>
<evidence type="ECO:0000256" key="2">
    <source>
        <dbReference type="SAM" id="SignalP"/>
    </source>
</evidence>
<proteinExistence type="predicted"/>
<dbReference type="EMBL" id="CP039353">
    <property type="protein sequence ID" value="QCE06508.1"/>
    <property type="molecule type" value="Genomic_DNA"/>
</dbReference>
<name>A0A4D6MZQ0_VIGUN</name>
<organism evidence="3 4">
    <name type="scientific">Vigna unguiculata</name>
    <name type="common">Cowpea</name>
    <dbReference type="NCBI Taxonomy" id="3917"/>
    <lineage>
        <taxon>Eukaryota</taxon>
        <taxon>Viridiplantae</taxon>
        <taxon>Streptophyta</taxon>
        <taxon>Embryophyta</taxon>
        <taxon>Tracheophyta</taxon>
        <taxon>Spermatophyta</taxon>
        <taxon>Magnoliopsida</taxon>
        <taxon>eudicotyledons</taxon>
        <taxon>Gunneridae</taxon>
        <taxon>Pentapetalae</taxon>
        <taxon>rosids</taxon>
        <taxon>fabids</taxon>
        <taxon>Fabales</taxon>
        <taxon>Fabaceae</taxon>
        <taxon>Papilionoideae</taxon>
        <taxon>50 kb inversion clade</taxon>
        <taxon>NPAAA clade</taxon>
        <taxon>indigoferoid/millettioid clade</taxon>
        <taxon>Phaseoleae</taxon>
        <taxon>Vigna</taxon>
    </lineage>
</organism>
<dbReference type="Proteomes" id="UP000501690">
    <property type="component" value="Linkage Group LG9"/>
</dbReference>
<gene>
    <name evidence="3" type="ORF">DEO72_LG9g1521</name>
</gene>
<accession>A0A4D6MZQ0</accession>
<keyword evidence="2" id="KW-0732">Signal</keyword>
<keyword evidence="4" id="KW-1185">Reference proteome</keyword>
<evidence type="ECO:0000313" key="4">
    <source>
        <dbReference type="Proteomes" id="UP000501690"/>
    </source>
</evidence>
<feature type="signal peptide" evidence="2">
    <location>
        <begin position="1"/>
        <end position="22"/>
    </location>
</feature>
<dbReference type="AlphaFoldDB" id="A0A4D6MZQ0"/>